<gene>
    <name evidence="1" type="ORF">FLX08_30315</name>
</gene>
<proteinExistence type="predicted"/>
<protein>
    <submittedName>
        <fullName evidence="1">Uncharacterized protein</fullName>
    </submittedName>
</protein>
<dbReference type="EMBL" id="VIRM01000048">
    <property type="protein sequence ID" value="TQS17263.1"/>
    <property type="molecule type" value="Genomic_DNA"/>
</dbReference>
<accession>A0A544YKG1</accession>
<dbReference type="RefSeq" id="WP_142623681.1">
    <property type="nucleotide sequence ID" value="NZ_VIRM01000048.1"/>
</dbReference>
<dbReference type="AlphaFoldDB" id="A0A544YKG1"/>
<evidence type="ECO:0000313" key="2">
    <source>
        <dbReference type="Proteomes" id="UP000316541"/>
    </source>
</evidence>
<name>A0A544YKG1_9ACTN</name>
<comment type="caution">
    <text evidence="1">The sequence shown here is derived from an EMBL/GenBank/DDBJ whole genome shotgun (WGS) entry which is preliminary data.</text>
</comment>
<reference evidence="1 2" key="1">
    <citation type="submission" date="2019-07" db="EMBL/GenBank/DDBJ databases">
        <title>Microbispora hainanensis DSM 45428.</title>
        <authorList>
            <person name="Thawai C."/>
        </authorList>
    </citation>
    <scope>NUCLEOTIDE SEQUENCE [LARGE SCALE GENOMIC DNA]</scope>
    <source>
        <strain evidence="1 2">DSM 45428</strain>
    </source>
</reference>
<dbReference type="Proteomes" id="UP000316541">
    <property type="component" value="Unassembled WGS sequence"/>
</dbReference>
<organism evidence="1 2">
    <name type="scientific">Microbispora hainanensis</name>
    <dbReference type="NCBI Taxonomy" id="568844"/>
    <lineage>
        <taxon>Bacteria</taxon>
        <taxon>Bacillati</taxon>
        <taxon>Actinomycetota</taxon>
        <taxon>Actinomycetes</taxon>
        <taxon>Streptosporangiales</taxon>
        <taxon>Streptosporangiaceae</taxon>
        <taxon>Microbispora</taxon>
    </lineage>
</organism>
<sequence>MVFTPDASYTDPSAWRIAMDASEGTLSMTTSKGPRLLHELPCFHGSFYLRPVGLLAGFTLQLPLPVYPSWLREDEAPVLFWESVDLEAQDPPNQVLGNARLRLGRREVSAAVSGLCTEVPVGHSGRPYLKIVLETVFPSVSLRWPVEAWQRLRPVTLKLLTEIRPADPQESQWAVPEQWDP</sequence>
<evidence type="ECO:0000313" key="1">
    <source>
        <dbReference type="EMBL" id="TQS17263.1"/>
    </source>
</evidence>